<organism evidence="1 2">
    <name type="scientific">Pectinatus brassicae</name>
    <dbReference type="NCBI Taxonomy" id="862415"/>
    <lineage>
        <taxon>Bacteria</taxon>
        <taxon>Bacillati</taxon>
        <taxon>Bacillota</taxon>
        <taxon>Negativicutes</taxon>
        <taxon>Selenomonadales</taxon>
        <taxon>Selenomonadaceae</taxon>
        <taxon>Pectinatus</taxon>
    </lineage>
</organism>
<dbReference type="AlphaFoldDB" id="A0A840UT45"/>
<dbReference type="RefSeq" id="WP_183860797.1">
    <property type="nucleotide sequence ID" value="NZ_JACHFH010000013.1"/>
</dbReference>
<dbReference type="EMBL" id="JACHFH010000013">
    <property type="protein sequence ID" value="MBB5336133.1"/>
    <property type="molecule type" value="Genomic_DNA"/>
</dbReference>
<protein>
    <submittedName>
        <fullName evidence="1">Uncharacterized protein</fullName>
    </submittedName>
</protein>
<comment type="caution">
    <text evidence="1">The sequence shown here is derived from an EMBL/GenBank/DDBJ whole genome shotgun (WGS) entry which is preliminary data.</text>
</comment>
<evidence type="ECO:0000313" key="1">
    <source>
        <dbReference type="EMBL" id="MBB5336133.1"/>
    </source>
</evidence>
<name>A0A840UT45_9FIRM</name>
<keyword evidence="2" id="KW-1185">Reference proteome</keyword>
<sequence length="202" mass="23111">MNKLSYIARMDLIGPRVYTIYSSQGAYFIYNDFCHVVETIKSLSDSYYIKVEIMESQEEAWRYLQAVNISKQIKDNYSKEWDKIINSLPCLEQMPYGAMGAGSPNKLLTVNSCYVMVTSNYQYFCTRSINELSNMLFVCGPEISAEIRMVDDEVMASKMIISKDVFRQTLSGNNPELLPPVQNDKNYGVQGFDNNSCKNLVK</sequence>
<gene>
    <name evidence="1" type="ORF">HNR32_001277</name>
</gene>
<evidence type="ECO:0000313" key="2">
    <source>
        <dbReference type="Proteomes" id="UP000559117"/>
    </source>
</evidence>
<dbReference type="Proteomes" id="UP000559117">
    <property type="component" value="Unassembled WGS sequence"/>
</dbReference>
<proteinExistence type="predicted"/>
<reference evidence="1 2" key="1">
    <citation type="submission" date="2020-08" db="EMBL/GenBank/DDBJ databases">
        <title>Genomic Encyclopedia of Type Strains, Phase IV (KMG-IV): sequencing the most valuable type-strain genomes for metagenomic binning, comparative biology and taxonomic classification.</title>
        <authorList>
            <person name="Goeker M."/>
        </authorList>
    </citation>
    <scope>NUCLEOTIDE SEQUENCE [LARGE SCALE GENOMIC DNA]</scope>
    <source>
        <strain evidence="1 2">DSM 24661</strain>
    </source>
</reference>
<accession>A0A840UT45</accession>